<accession>A0ACC1B134</accession>
<organism evidence="1 2">
    <name type="scientific">Pistacia atlantica</name>
    <dbReference type="NCBI Taxonomy" id="434234"/>
    <lineage>
        <taxon>Eukaryota</taxon>
        <taxon>Viridiplantae</taxon>
        <taxon>Streptophyta</taxon>
        <taxon>Embryophyta</taxon>
        <taxon>Tracheophyta</taxon>
        <taxon>Spermatophyta</taxon>
        <taxon>Magnoliopsida</taxon>
        <taxon>eudicotyledons</taxon>
        <taxon>Gunneridae</taxon>
        <taxon>Pentapetalae</taxon>
        <taxon>rosids</taxon>
        <taxon>malvids</taxon>
        <taxon>Sapindales</taxon>
        <taxon>Anacardiaceae</taxon>
        <taxon>Pistacia</taxon>
    </lineage>
</organism>
<gene>
    <name evidence="1" type="ORF">Patl1_25880</name>
</gene>
<dbReference type="Proteomes" id="UP001164250">
    <property type="component" value="Chromosome 7"/>
</dbReference>
<reference evidence="2" key="1">
    <citation type="journal article" date="2023" name="G3 (Bethesda)">
        <title>Genome assembly and association tests identify interacting loci associated with vigor, precocity, and sex in interspecific pistachio rootstocks.</title>
        <authorList>
            <person name="Palmer W."/>
            <person name="Jacygrad E."/>
            <person name="Sagayaradj S."/>
            <person name="Cavanaugh K."/>
            <person name="Han R."/>
            <person name="Bertier L."/>
            <person name="Beede B."/>
            <person name="Kafkas S."/>
            <person name="Golino D."/>
            <person name="Preece J."/>
            <person name="Michelmore R."/>
        </authorList>
    </citation>
    <scope>NUCLEOTIDE SEQUENCE [LARGE SCALE GENOMIC DNA]</scope>
</reference>
<comment type="caution">
    <text evidence="1">The sequence shown here is derived from an EMBL/GenBank/DDBJ whole genome shotgun (WGS) entry which is preliminary data.</text>
</comment>
<dbReference type="EMBL" id="CM047903">
    <property type="protein sequence ID" value="KAJ0092625.1"/>
    <property type="molecule type" value="Genomic_DNA"/>
</dbReference>
<evidence type="ECO:0000313" key="2">
    <source>
        <dbReference type="Proteomes" id="UP001164250"/>
    </source>
</evidence>
<protein>
    <submittedName>
        <fullName evidence="1">Uncharacterized protein</fullName>
    </submittedName>
</protein>
<evidence type="ECO:0000313" key="1">
    <source>
        <dbReference type="EMBL" id="KAJ0092625.1"/>
    </source>
</evidence>
<sequence>MMEDHKMRFLKHFLERRSEREEDVKKYVEALGALEKEARNHYADRAADIIFDEFLKMMLLDGCFILELLHRFKEKLRPRTDQERGNLFSGLIIKRLGRDLLLVENQLPFCVLQKLFSMTDREGNSSLEDMILRFFSYSVFPDPRLSKIYSESDRKGSSETKHLLSFIRDKWLLRCPQKVSGGNDSVKEICWGSISCGNYSGSINCGTGPIKPQPSQNNRKDLKFMRCATELKEAGVKFRKGEEDSLFAIKFKNGVMEIPRLEIRGETESIFRNLIVYENYFTNEINTKSGHVISDEINTKSRHVISDYMKFMDCLINSQNDVELLCQCNILHNCLGDDKTVANMFNSIGDFVTLSPDNYYFDIFIKDIKKDSLFAIKFENGVMEIPPLEITGETESIF</sequence>
<name>A0ACC1B134_9ROSI</name>
<keyword evidence="2" id="KW-1185">Reference proteome</keyword>
<proteinExistence type="predicted"/>